<keyword evidence="6" id="KW-0968">Cytoplasmic vesicle</keyword>
<gene>
    <name evidence="11" type="primary">LOC110777842</name>
</gene>
<dbReference type="AlphaFoldDB" id="A0A9R0HW31"/>
<evidence type="ECO:0000256" key="8">
    <source>
        <dbReference type="ARBA" id="ARBA00034484"/>
    </source>
</evidence>
<reference evidence="11" key="2">
    <citation type="submission" date="2025-08" db="UniProtKB">
        <authorList>
            <consortium name="RefSeq"/>
        </authorList>
    </citation>
    <scope>IDENTIFICATION</scope>
    <source>
        <tissue evidence="11">Leaf</tissue>
    </source>
</reference>
<organism evidence="10 11">
    <name type="scientific">Spinacia oleracea</name>
    <name type="common">Spinach</name>
    <dbReference type="NCBI Taxonomy" id="3562"/>
    <lineage>
        <taxon>Eukaryota</taxon>
        <taxon>Viridiplantae</taxon>
        <taxon>Streptophyta</taxon>
        <taxon>Embryophyta</taxon>
        <taxon>Tracheophyta</taxon>
        <taxon>Spermatophyta</taxon>
        <taxon>Magnoliopsida</taxon>
        <taxon>eudicotyledons</taxon>
        <taxon>Gunneridae</taxon>
        <taxon>Pentapetalae</taxon>
        <taxon>Caryophyllales</taxon>
        <taxon>Chenopodiaceae</taxon>
        <taxon>Chenopodioideae</taxon>
        <taxon>Anserineae</taxon>
        <taxon>Spinacia</taxon>
    </lineage>
</organism>
<protein>
    <submittedName>
        <fullName evidence="11">Egg cell-secreted protein 1.4-like</fullName>
    </submittedName>
</protein>
<sequence length="127" mass="13522">MSNATTSARDFPLATDNPRISDLATRLQVSSNSTNTTSADCWGSLAELRHCSNEIIGFFLNGYTDLDTPCCQAIEIIIQHCWPSMLGVLGFTTEEGNLLAAYCSNNSAAKHVVAPPGTKTTTAGSHI</sequence>
<comment type="function">
    <text evidence="7">Involved in the regulation of gamete interactions during the double fertilization and to prevent multiple-pollen tube attraction; mediates the redistribution of the gamete fusogen HAP2/GCS1 to the cell surface after secretion upon sperm arrival.</text>
</comment>
<dbReference type="RefSeq" id="XP_021838122.2">
    <property type="nucleotide sequence ID" value="XM_021982430.2"/>
</dbReference>
<dbReference type="GO" id="GO:0080155">
    <property type="term" value="P:regulation of double fertilization forming a zygote and endosperm"/>
    <property type="evidence" value="ECO:0007669"/>
    <property type="project" value="UniProtKB-ARBA"/>
</dbReference>
<name>A0A9R0HW31_SPIOL</name>
<dbReference type="Pfam" id="PF05617">
    <property type="entry name" value="Prolamin_like"/>
    <property type="match status" value="1"/>
</dbReference>
<evidence type="ECO:0000256" key="4">
    <source>
        <dbReference type="ARBA" id="ARBA00022729"/>
    </source>
</evidence>
<keyword evidence="4" id="KW-0732">Signal</keyword>
<keyword evidence="5" id="KW-0278">Fertilization</keyword>
<accession>A0A9R0HW31</accession>
<dbReference type="GO" id="GO:2000008">
    <property type="term" value="P:regulation of protein localization to cell surface"/>
    <property type="evidence" value="ECO:0007669"/>
    <property type="project" value="UniProtKB-ARBA"/>
</dbReference>
<proteinExistence type="inferred from homology"/>
<dbReference type="Proteomes" id="UP000813463">
    <property type="component" value="Chromosome 6"/>
</dbReference>
<comment type="similarity">
    <text evidence="8">Belongs to the plant egg cell-secreted peptide family.</text>
</comment>
<evidence type="ECO:0000256" key="7">
    <source>
        <dbReference type="ARBA" id="ARBA00034457"/>
    </source>
</evidence>
<comment type="subcellular location">
    <subcellularLocation>
        <location evidence="1">Cytoplasmic vesicle</location>
    </subcellularLocation>
    <subcellularLocation>
        <location evidence="2">Secreted</location>
    </subcellularLocation>
</comment>
<evidence type="ECO:0000259" key="9">
    <source>
        <dbReference type="Pfam" id="PF05617"/>
    </source>
</evidence>
<evidence type="ECO:0000313" key="10">
    <source>
        <dbReference type="Proteomes" id="UP000813463"/>
    </source>
</evidence>
<dbReference type="GO" id="GO:0009567">
    <property type="term" value="P:double fertilization forming a zygote and endosperm"/>
    <property type="evidence" value="ECO:0007669"/>
    <property type="project" value="InterPro"/>
</dbReference>
<dbReference type="PANTHER" id="PTHR35293">
    <property type="entry name" value="EGG CELL-SECRETED PROTEIN 1.5"/>
    <property type="match status" value="1"/>
</dbReference>
<evidence type="ECO:0000256" key="1">
    <source>
        <dbReference type="ARBA" id="ARBA00004541"/>
    </source>
</evidence>
<evidence type="ECO:0000256" key="5">
    <source>
        <dbReference type="ARBA" id="ARBA00023279"/>
    </source>
</evidence>
<keyword evidence="3" id="KW-0964">Secreted</keyword>
<evidence type="ECO:0000256" key="6">
    <source>
        <dbReference type="ARBA" id="ARBA00023329"/>
    </source>
</evidence>
<keyword evidence="10" id="KW-1185">Reference proteome</keyword>
<evidence type="ECO:0000313" key="11">
    <source>
        <dbReference type="RefSeq" id="XP_021838122.2"/>
    </source>
</evidence>
<dbReference type="GO" id="GO:0005576">
    <property type="term" value="C:extracellular region"/>
    <property type="evidence" value="ECO:0007669"/>
    <property type="project" value="UniProtKB-SubCell"/>
</dbReference>
<dbReference type="KEGG" id="soe:110777842"/>
<evidence type="ECO:0000256" key="3">
    <source>
        <dbReference type="ARBA" id="ARBA00022525"/>
    </source>
</evidence>
<reference evidence="10" key="1">
    <citation type="journal article" date="2021" name="Nat. Commun.">
        <title>Genomic analyses provide insights into spinach domestication and the genetic basis of agronomic traits.</title>
        <authorList>
            <person name="Cai X."/>
            <person name="Sun X."/>
            <person name="Xu C."/>
            <person name="Sun H."/>
            <person name="Wang X."/>
            <person name="Ge C."/>
            <person name="Zhang Z."/>
            <person name="Wang Q."/>
            <person name="Fei Z."/>
            <person name="Jiao C."/>
            <person name="Wang Q."/>
        </authorList>
    </citation>
    <scope>NUCLEOTIDE SEQUENCE [LARGE SCALE GENOMIC DNA]</scope>
    <source>
        <strain evidence="10">cv. Varoflay</strain>
    </source>
</reference>
<feature type="domain" description="Prolamin-like" evidence="9">
    <location>
        <begin position="40"/>
        <end position="104"/>
    </location>
</feature>
<dbReference type="GO" id="GO:0031410">
    <property type="term" value="C:cytoplasmic vesicle"/>
    <property type="evidence" value="ECO:0007669"/>
    <property type="project" value="UniProtKB-SubCell"/>
</dbReference>
<dbReference type="PANTHER" id="PTHR35293:SF9">
    <property type="entry name" value="EGG CELL-SECRETED PROTEIN 1.4-LIKE"/>
    <property type="match status" value="1"/>
</dbReference>
<dbReference type="InterPro" id="IPR044711">
    <property type="entry name" value="EC11-15"/>
</dbReference>
<evidence type="ECO:0000256" key="2">
    <source>
        <dbReference type="ARBA" id="ARBA00004613"/>
    </source>
</evidence>
<dbReference type="InterPro" id="IPR008502">
    <property type="entry name" value="Prolamin-like"/>
</dbReference>
<dbReference type="GeneID" id="110777842"/>